<dbReference type="SUPFAM" id="SSF48403">
    <property type="entry name" value="Ankyrin repeat"/>
    <property type="match status" value="1"/>
</dbReference>
<proteinExistence type="predicted"/>
<evidence type="ECO:0000313" key="4">
    <source>
        <dbReference type="Ensembl" id="ENSDLAP00005030623.2"/>
    </source>
</evidence>
<dbReference type="PANTHER" id="PTHR24193">
    <property type="entry name" value="ANKYRIN REPEAT PROTEIN"/>
    <property type="match status" value="1"/>
</dbReference>
<accession>A0A8C4FDR4</accession>
<evidence type="ECO:0000256" key="3">
    <source>
        <dbReference type="PROSITE-ProRule" id="PRU00023"/>
    </source>
</evidence>
<feature type="repeat" description="ANK" evidence="3">
    <location>
        <begin position="265"/>
        <end position="297"/>
    </location>
</feature>
<organism evidence="4 5">
    <name type="scientific">Dicentrarchus labrax</name>
    <name type="common">European seabass</name>
    <name type="synonym">Morone labrax</name>
    <dbReference type="NCBI Taxonomy" id="13489"/>
    <lineage>
        <taxon>Eukaryota</taxon>
        <taxon>Metazoa</taxon>
        <taxon>Chordata</taxon>
        <taxon>Craniata</taxon>
        <taxon>Vertebrata</taxon>
        <taxon>Euteleostomi</taxon>
        <taxon>Actinopterygii</taxon>
        <taxon>Neopterygii</taxon>
        <taxon>Teleostei</taxon>
        <taxon>Neoteleostei</taxon>
        <taxon>Acanthomorphata</taxon>
        <taxon>Eupercaria</taxon>
        <taxon>Moronidae</taxon>
        <taxon>Dicentrarchus</taxon>
    </lineage>
</organism>
<keyword evidence="2 3" id="KW-0040">ANK repeat</keyword>
<reference evidence="4" key="1">
    <citation type="submission" date="2025-08" db="UniProtKB">
        <authorList>
            <consortium name="Ensembl"/>
        </authorList>
    </citation>
    <scope>IDENTIFICATION</scope>
</reference>
<gene>
    <name evidence="4" type="primary">LOC127373349</name>
</gene>
<dbReference type="PROSITE" id="PS50088">
    <property type="entry name" value="ANK_REPEAT"/>
    <property type="match status" value="4"/>
</dbReference>
<evidence type="ECO:0000256" key="2">
    <source>
        <dbReference type="ARBA" id="ARBA00023043"/>
    </source>
</evidence>
<keyword evidence="5" id="KW-1185">Reference proteome</keyword>
<dbReference type="RefSeq" id="XP_051273720.1">
    <property type="nucleotide sequence ID" value="XM_051417760.1"/>
</dbReference>
<sequence>MLEESKERQDMSDNINKFHNNEFYSAIMDEDSERIEDMSKKYGSNFLIKIQNGAPGKVSWKGLAILPLHLAASFRRVKSMQSLLSAGADPEMRNRLGQTTLHLVITGWPSSLAAWPKPSCKVKTAVSGVCRQAEACLRLLCEHGVNVNAEVEGESHQTALHLSVRYAALSAIHILARYGADVNAVDSSGMTPLHMAAGILRKDIIASLIKEGADVSMEVKQSGNTPLHLAAVAMTMKTTKTLEDNTCCISELLEQRATANAVNKAGLTPLQEGCSMGNKELVDVLLRYGADINKLSKAGENCLFLFLNHRPNVSNRSLLVKLISLTSPLTVYNQKGHLPSTLMLPCFFKQRDQLLNLIQQPRRLQDICKREIYLKHVQDKRKQLIKILPERLYDFVFNYWENLKISFETDELDSINNVYDIAPI</sequence>
<evidence type="ECO:0000256" key="1">
    <source>
        <dbReference type="ARBA" id="ARBA00022737"/>
    </source>
</evidence>
<reference evidence="4" key="2">
    <citation type="submission" date="2025-09" db="UniProtKB">
        <authorList>
            <consortium name="Ensembl"/>
        </authorList>
    </citation>
    <scope>IDENTIFICATION</scope>
</reference>
<dbReference type="GO" id="GO:0000976">
    <property type="term" value="F:transcription cis-regulatory region binding"/>
    <property type="evidence" value="ECO:0007669"/>
    <property type="project" value="TreeGrafter"/>
</dbReference>
<keyword evidence="1" id="KW-0677">Repeat</keyword>
<dbReference type="InterPro" id="IPR002110">
    <property type="entry name" value="Ankyrin_rpt"/>
</dbReference>
<dbReference type="GeneTree" id="ENSGT00840000130004"/>
<dbReference type="Pfam" id="PF12796">
    <property type="entry name" value="Ank_2"/>
    <property type="match status" value="1"/>
</dbReference>
<dbReference type="Ensembl" id="ENSDLAT00005032713.2">
    <property type="protein sequence ID" value="ENSDLAP00005030623.2"/>
    <property type="gene ID" value="ENSDLAG00005013803.2"/>
</dbReference>
<dbReference type="GO" id="GO:0005634">
    <property type="term" value="C:nucleus"/>
    <property type="evidence" value="ECO:0007669"/>
    <property type="project" value="TreeGrafter"/>
</dbReference>
<dbReference type="GeneID" id="127373349"/>
<protein>
    <recommendedName>
        <fullName evidence="6">Ankyrin repeat domain-containing protein 61</fullName>
    </recommendedName>
</protein>
<dbReference type="PRINTS" id="PR01415">
    <property type="entry name" value="ANKYRIN"/>
</dbReference>
<dbReference type="PANTHER" id="PTHR24193:SF121">
    <property type="entry name" value="ADA2A-CONTAINING COMPLEX COMPONENT 3, ISOFORM D"/>
    <property type="match status" value="1"/>
</dbReference>
<dbReference type="Gene3D" id="1.25.40.20">
    <property type="entry name" value="Ankyrin repeat-containing domain"/>
    <property type="match status" value="2"/>
</dbReference>
<dbReference type="InterPro" id="IPR050663">
    <property type="entry name" value="Ankyrin-SOCS_Box"/>
</dbReference>
<feature type="repeat" description="ANK" evidence="3">
    <location>
        <begin position="155"/>
        <end position="187"/>
    </location>
</feature>
<feature type="repeat" description="ANK" evidence="3">
    <location>
        <begin position="63"/>
        <end position="95"/>
    </location>
</feature>
<name>A0A8C4FDR4_DICLA</name>
<dbReference type="Proteomes" id="UP000694389">
    <property type="component" value="Unassembled WGS sequence"/>
</dbReference>
<dbReference type="OrthoDB" id="194358at2759"/>
<dbReference type="Pfam" id="PF00023">
    <property type="entry name" value="Ank"/>
    <property type="match status" value="2"/>
</dbReference>
<dbReference type="SMART" id="SM00248">
    <property type="entry name" value="ANK"/>
    <property type="match status" value="6"/>
</dbReference>
<dbReference type="PROSITE" id="PS50297">
    <property type="entry name" value="ANK_REP_REGION"/>
    <property type="match status" value="3"/>
</dbReference>
<evidence type="ECO:0000313" key="5">
    <source>
        <dbReference type="Proteomes" id="UP000694389"/>
    </source>
</evidence>
<evidence type="ECO:0008006" key="6">
    <source>
        <dbReference type="Google" id="ProtNLM"/>
    </source>
</evidence>
<dbReference type="GO" id="GO:0045944">
    <property type="term" value="P:positive regulation of transcription by RNA polymerase II"/>
    <property type="evidence" value="ECO:0007669"/>
    <property type="project" value="TreeGrafter"/>
</dbReference>
<dbReference type="InterPro" id="IPR036770">
    <property type="entry name" value="Ankyrin_rpt-contain_sf"/>
</dbReference>
<dbReference type="OMA" id="AINESSM"/>
<dbReference type="AlphaFoldDB" id="A0A8C4FDR4"/>
<feature type="repeat" description="ANK" evidence="3">
    <location>
        <begin position="188"/>
        <end position="220"/>
    </location>
</feature>